<accession>A0A8H6WAQ4</accession>
<evidence type="ECO:0000313" key="2">
    <source>
        <dbReference type="EMBL" id="KAF7309391.1"/>
    </source>
</evidence>
<feature type="transmembrane region" description="Helical" evidence="1">
    <location>
        <begin position="116"/>
        <end position="138"/>
    </location>
</feature>
<keyword evidence="1" id="KW-0812">Transmembrane</keyword>
<keyword evidence="1" id="KW-1133">Transmembrane helix</keyword>
<feature type="transmembrane region" description="Helical" evidence="1">
    <location>
        <begin position="216"/>
        <end position="234"/>
    </location>
</feature>
<keyword evidence="3" id="KW-1185">Reference proteome</keyword>
<dbReference type="GeneID" id="59342472"/>
<feature type="transmembrane region" description="Helical" evidence="1">
    <location>
        <begin position="81"/>
        <end position="104"/>
    </location>
</feature>
<sequence length="334" mass="36686">MTPALNLTEIPNPLTPMALLPPIIAYQTTIGSYLLVGTLGAYIWDILIHIGDDYLLVTRLWSLLFILSSAMFETFPLKRCAVAQTLVEACFSIAVPSTCLLFFLRARAIYNRDRYLNLFFLCLWLSVAGTAATVPTAITAINIGPTPYCLNVGVKPYAGGIGITPLLHDTIIFLAISWRLYKNSYTEQSFSGNIRSFITGDSLPHFSRAVLKDGQLYYLITVTANAVTVAMFYNKAVAPTYRVMFTVCNLMLTNAMGCRVFRNTKFGYHQRITTTADILSGQSLSIPLSAITGAASRSGSGLPHSNIHVNVDVSKIETVDDLLRTPDKSHQSHA</sequence>
<dbReference type="RefSeq" id="XP_037222841.1">
    <property type="nucleotide sequence ID" value="XM_037359956.1"/>
</dbReference>
<keyword evidence="1" id="KW-0472">Membrane</keyword>
<evidence type="ECO:0000313" key="3">
    <source>
        <dbReference type="Proteomes" id="UP000636479"/>
    </source>
</evidence>
<protein>
    <submittedName>
        <fullName evidence="2">Uncharacterized protein</fullName>
    </submittedName>
</protein>
<feature type="transmembrane region" description="Helical" evidence="1">
    <location>
        <begin position="56"/>
        <end position="75"/>
    </location>
</feature>
<dbReference type="AlphaFoldDB" id="A0A8H6WAQ4"/>
<feature type="transmembrane region" description="Helical" evidence="1">
    <location>
        <begin position="23"/>
        <end position="44"/>
    </location>
</feature>
<feature type="transmembrane region" description="Helical" evidence="1">
    <location>
        <begin position="158"/>
        <end position="181"/>
    </location>
</feature>
<dbReference type="Proteomes" id="UP000636479">
    <property type="component" value="Unassembled WGS sequence"/>
</dbReference>
<evidence type="ECO:0000256" key="1">
    <source>
        <dbReference type="SAM" id="Phobius"/>
    </source>
</evidence>
<reference evidence="2" key="1">
    <citation type="submission" date="2020-05" db="EMBL/GenBank/DDBJ databases">
        <title>Mycena genomes resolve the evolution of fungal bioluminescence.</title>
        <authorList>
            <person name="Tsai I.J."/>
        </authorList>
    </citation>
    <scope>NUCLEOTIDE SEQUENCE</scope>
    <source>
        <strain evidence="2">171206Taipei</strain>
    </source>
</reference>
<feature type="transmembrane region" description="Helical" evidence="1">
    <location>
        <begin position="240"/>
        <end position="261"/>
    </location>
</feature>
<proteinExistence type="predicted"/>
<gene>
    <name evidence="2" type="ORF">MIND_00309900</name>
</gene>
<comment type="caution">
    <text evidence="2">The sequence shown here is derived from an EMBL/GenBank/DDBJ whole genome shotgun (WGS) entry which is preliminary data.</text>
</comment>
<dbReference type="EMBL" id="JACAZF010000003">
    <property type="protein sequence ID" value="KAF7309391.1"/>
    <property type="molecule type" value="Genomic_DNA"/>
</dbReference>
<organism evidence="2 3">
    <name type="scientific">Mycena indigotica</name>
    <dbReference type="NCBI Taxonomy" id="2126181"/>
    <lineage>
        <taxon>Eukaryota</taxon>
        <taxon>Fungi</taxon>
        <taxon>Dikarya</taxon>
        <taxon>Basidiomycota</taxon>
        <taxon>Agaricomycotina</taxon>
        <taxon>Agaricomycetes</taxon>
        <taxon>Agaricomycetidae</taxon>
        <taxon>Agaricales</taxon>
        <taxon>Marasmiineae</taxon>
        <taxon>Mycenaceae</taxon>
        <taxon>Mycena</taxon>
    </lineage>
</organism>
<name>A0A8H6WAQ4_9AGAR</name>
<dbReference type="OrthoDB" id="3038990at2759"/>